<feature type="region of interest" description="Disordered" evidence="1">
    <location>
        <begin position="412"/>
        <end position="447"/>
    </location>
</feature>
<feature type="transmembrane region" description="Helical" evidence="2">
    <location>
        <begin position="129"/>
        <end position="145"/>
    </location>
</feature>
<gene>
    <name evidence="3" type="ORF">TTHERM_00694400</name>
</gene>
<name>Q244X7_TETTS</name>
<keyword evidence="2" id="KW-0472">Membrane</keyword>
<dbReference type="KEGG" id="tet:TTHERM_00694400"/>
<dbReference type="RefSeq" id="XP_001023605.2">
    <property type="nucleotide sequence ID" value="XM_001023605.2"/>
</dbReference>
<feature type="transmembrane region" description="Helical" evidence="2">
    <location>
        <begin position="20"/>
        <end position="40"/>
    </location>
</feature>
<evidence type="ECO:0000313" key="4">
    <source>
        <dbReference type="Proteomes" id="UP000009168"/>
    </source>
</evidence>
<sequence length="514" mass="60051">MDVSSSDRKDLADKDKINFIAAFFHHLDVVFSIISIVIFFQHDNKSILGVALTLLILERLYLFFYIGVKTYKWSQAIMALVFLDYIGEMCKSEEGRGMRLFLKKYLRVFLISSPYSLFCFFTFYKGYTASGLTLACGIIHILNTAQTNLEYYTQNILTIKAKQKIYIYTFIACEFFYRLVFLSFFRIMINQSGIIGYMIGEFCVNFLLELIICKKEGQEKSFWILSTLQKGWAGTFYFRLEDTMVQDSDEWNSESRNLDNYRQQLRVQNNFKSLRSKLFIIFRLLENIFLTIVGIAQYADQKQDTGLFALAIILLPFYLLWHIKYCRFNFSNQETSSINDSVVQGAVQSASNKYRDENNNNNNNHKPLHSEQNGNHHTPETNKYQQKDPYMQYPSEVTQQSDKKQVLQANKNSENGRNFGNFNNADSTPPVMHKKNQHSQSRNDYNKNVDIEIGSLNARKLQEEQQEQQLKKNYKSNPGNMDNNKKQRNSIQKEQDYEDDDPYGQADINAFAIE</sequence>
<keyword evidence="2 3" id="KW-0812">Transmembrane</keyword>
<protein>
    <submittedName>
        <fullName evidence="3">Transmembrane protein, putative</fullName>
    </submittedName>
</protein>
<feature type="transmembrane region" description="Helical" evidence="2">
    <location>
        <begin position="46"/>
        <end position="68"/>
    </location>
</feature>
<dbReference type="Proteomes" id="UP000009168">
    <property type="component" value="Unassembled WGS sequence"/>
</dbReference>
<feature type="transmembrane region" description="Helical" evidence="2">
    <location>
        <begin position="105"/>
        <end position="123"/>
    </location>
</feature>
<feature type="region of interest" description="Disordered" evidence="1">
    <location>
        <begin position="353"/>
        <end position="385"/>
    </location>
</feature>
<evidence type="ECO:0000256" key="1">
    <source>
        <dbReference type="SAM" id="MobiDB-lite"/>
    </source>
</evidence>
<dbReference type="EMBL" id="GG662488">
    <property type="protein sequence ID" value="EAS03360.2"/>
    <property type="molecule type" value="Genomic_DNA"/>
</dbReference>
<feature type="transmembrane region" description="Helical" evidence="2">
    <location>
        <begin position="165"/>
        <end position="188"/>
    </location>
</feature>
<organism evidence="3 4">
    <name type="scientific">Tetrahymena thermophila (strain SB210)</name>
    <dbReference type="NCBI Taxonomy" id="312017"/>
    <lineage>
        <taxon>Eukaryota</taxon>
        <taxon>Sar</taxon>
        <taxon>Alveolata</taxon>
        <taxon>Ciliophora</taxon>
        <taxon>Intramacronucleata</taxon>
        <taxon>Oligohymenophorea</taxon>
        <taxon>Hymenostomatida</taxon>
        <taxon>Tetrahymenina</taxon>
        <taxon>Tetrahymenidae</taxon>
        <taxon>Tetrahymena</taxon>
    </lineage>
</organism>
<dbReference type="GeneID" id="7830147"/>
<feature type="transmembrane region" description="Helical" evidence="2">
    <location>
        <begin position="278"/>
        <end position="299"/>
    </location>
</feature>
<evidence type="ECO:0000256" key="2">
    <source>
        <dbReference type="SAM" id="Phobius"/>
    </source>
</evidence>
<keyword evidence="2" id="KW-1133">Transmembrane helix</keyword>
<feature type="compositionally biased region" description="Polar residues" evidence="1">
    <location>
        <begin position="412"/>
        <end position="427"/>
    </location>
</feature>
<feature type="region of interest" description="Disordered" evidence="1">
    <location>
        <begin position="462"/>
        <end position="514"/>
    </location>
</feature>
<evidence type="ECO:0000313" key="3">
    <source>
        <dbReference type="EMBL" id="EAS03360.2"/>
    </source>
</evidence>
<proteinExistence type="predicted"/>
<dbReference type="InParanoid" id="Q244X7"/>
<dbReference type="HOGENOM" id="CLU_571763_0_0_1"/>
<dbReference type="AlphaFoldDB" id="Q244X7"/>
<feature type="compositionally biased region" description="Polar residues" evidence="1">
    <location>
        <begin position="370"/>
        <end position="384"/>
    </location>
</feature>
<keyword evidence="4" id="KW-1185">Reference proteome</keyword>
<feature type="transmembrane region" description="Helical" evidence="2">
    <location>
        <begin position="305"/>
        <end position="323"/>
    </location>
</feature>
<reference evidence="4" key="1">
    <citation type="journal article" date="2006" name="PLoS Biol.">
        <title>Macronuclear genome sequence of the ciliate Tetrahymena thermophila, a model eukaryote.</title>
        <authorList>
            <person name="Eisen J.A."/>
            <person name="Coyne R.S."/>
            <person name="Wu M."/>
            <person name="Wu D."/>
            <person name="Thiagarajan M."/>
            <person name="Wortman J.R."/>
            <person name="Badger J.H."/>
            <person name="Ren Q."/>
            <person name="Amedeo P."/>
            <person name="Jones K.M."/>
            <person name="Tallon L.J."/>
            <person name="Delcher A.L."/>
            <person name="Salzberg S.L."/>
            <person name="Silva J.C."/>
            <person name="Haas B.J."/>
            <person name="Majoros W.H."/>
            <person name="Farzad M."/>
            <person name="Carlton J.M."/>
            <person name="Smith R.K. Jr."/>
            <person name="Garg J."/>
            <person name="Pearlman R.E."/>
            <person name="Karrer K.M."/>
            <person name="Sun L."/>
            <person name="Manning G."/>
            <person name="Elde N.C."/>
            <person name="Turkewitz A.P."/>
            <person name="Asai D.J."/>
            <person name="Wilkes D.E."/>
            <person name="Wang Y."/>
            <person name="Cai H."/>
            <person name="Collins K."/>
            <person name="Stewart B.A."/>
            <person name="Lee S.R."/>
            <person name="Wilamowska K."/>
            <person name="Weinberg Z."/>
            <person name="Ruzzo W.L."/>
            <person name="Wloga D."/>
            <person name="Gaertig J."/>
            <person name="Frankel J."/>
            <person name="Tsao C.-C."/>
            <person name="Gorovsky M.A."/>
            <person name="Keeling P.J."/>
            <person name="Waller R.F."/>
            <person name="Patron N.J."/>
            <person name="Cherry J.M."/>
            <person name="Stover N.A."/>
            <person name="Krieger C.J."/>
            <person name="del Toro C."/>
            <person name="Ryder H.F."/>
            <person name="Williamson S.C."/>
            <person name="Barbeau R.A."/>
            <person name="Hamilton E.P."/>
            <person name="Orias E."/>
        </authorList>
    </citation>
    <scope>NUCLEOTIDE SEQUENCE [LARGE SCALE GENOMIC DNA]</scope>
    <source>
        <strain evidence="4">SB210</strain>
    </source>
</reference>
<feature type="transmembrane region" description="Helical" evidence="2">
    <location>
        <begin position="194"/>
        <end position="213"/>
    </location>
</feature>
<accession>Q244X7</accession>